<evidence type="ECO:0000313" key="2">
    <source>
        <dbReference type="EMBL" id="OYO13401.1"/>
    </source>
</evidence>
<protein>
    <recommendedName>
        <fullName evidence="1">NAD(P)-binding domain-containing protein</fullName>
    </recommendedName>
</protein>
<dbReference type="SUPFAM" id="SSF51735">
    <property type="entry name" value="NAD(P)-binding Rossmann-fold domains"/>
    <property type="match status" value="1"/>
</dbReference>
<dbReference type="EMBL" id="NMVO01000013">
    <property type="protein sequence ID" value="OYO13401.1"/>
    <property type="molecule type" value="Genomic_DNA"/>
</dbReference>
<organism evidence="2 3">
    <name type="scientific">Enemella evansiae</name>
    <dbReference type="NCBI Taxonomy" id="2016499"/>
    <lineage>
        <taxon>Bacteria</taxon>
        <taxon>Bacillati</taxon>
        <taxon>Actinomycetota</taxon>
        <taxon>Actinomycetes</taxon>
        <taxon>Propionibacteriales</taxon>
        <taxon>Propionibacteriaceae</taxon>
        <taxon>Enemella</taxon>
    </lineage>
</organism>
<name>A0A255GCV5_9ACTN</name>
<dbReference type="RefSeq" id="WP_094359829.1">
    <property type="nucleotide sequence ID" value="NZ_NMVK01000026.1"/>
</dbReference>
<dbReference type="Gene3D" id="3.40.50.720">
    <property type="entry name" value="NAD(P)-binding Rossmann-like Domain"/>
    <property type="match status" value="1"/>
</dbReference>
<keyword evidence="3" id="KW-1185">Reference proteome</keyword>
<dbReference type="AlphaFoldDB" id="A0A255GCV5"/>
<dbReference type="InterPro" id="IPR036291">
    <property type="entry name" value="NAD(P)-bd_dom_sf"/>
</dbReference>
<dbReference type="Pfam" id="PF13460">
    <property type="entry name" value="NAD_binding_10"/>
    <property type="match status" value="1"/>
</dbReference>
<dbReference type="InterPro" id="IPR016040">
    <property type="entry name" value="NAD(P)-bd_dom"/>
</dbReference>
<reference evidence="2 3" key="1">
    <citation type="submission" date="2017-07" db="EMBL/GenBank/DDBJ databases">
        <title>Draft whole genome sequences of clinical Proprionibacteriaceae strains.</title>
        <authorList>
            <person name="Bernier A.-M."/>
            <person name="Bernard K."/>
            <person name="Domingo M.-C."/>
        </authorList>
    </citation>
    <scope>NUCLEOTIDE SEQUENCE [LARGE SCALE GENOMIC DNA]</scope>
    <source>
        <strain evidence="2 3">NML 030167</strain>
    </source>
</reference>
<comment type="caution">
    <text evidence="2">The sequence shown here is derived from an EMBL/GenBank/DDBJ whole genome shotgun (WGS) entry which is preliminary data.</text>
</comment>
<gene>
    <name evidence="2" type="ORF">CGZ94_10490</name>
</gene>
<dbReference type="OrthoDB" id="9795501at2"/>
<dbReference type="PANTHER" id="PTHR43162">
    <property type="match status" value="1"/>
</dbReference>
<dbReference type="PANTHER" id="PTHR43162:SF1">
    <property type="entry name" value="PRESTALK A DIFFERENTIATION PROTEIN A"/>
    <property type="match status" value="1"/>
</dbReference>
<evidence type="ECO:0000259" key="1">
    <source>
        <dbReference type="Pfam" id="PF13460"/>
    </source>
</evidence>
<dbReference type="Proteomes" id="UP000215896">
    <property type="component" value="Unassembled WGS sequence"/>
</dbReference>
<sequence>MRMLITGASGRVGRQVVRLLTDRHQIIATGRGTRPHDLPQRAEWRQADLADSTPWPGLLDRVDAAFLFPVFGHTQGFLAAAAEANLDRLVVLSSGAVEDVEPSMIKAVHTEIEDEAVATGIPTVRVRPTIFMANDLGWLPVIEANRAVPLAYPHASMPAVAEQDIAAVIAGGLTGNVSTGAYAITGPRSMTQVERLEVLSRKVSGAPARWSDLTAAAEHHGYPGVPGPPGEYLLRNLREATRDPVPPTNALPRVLGRSALDYVAWVDGLGY</sequence>
<proteinExistence type="predicted"/>
<accession>A0A255GCV5</accession>
<dbReference type="InterPro" id="IPR051604">
    <property type="entry name" value="Ergot_Alk_Oxidoreductase"/>
</dbReference>
<evidence type="ECO:0000313" key="3">
    <source>
        <dbReference type="Proteomes" id="UP000215896"/>
    </source>
</evidence>
<feature type="domain" description="NAD(P)-binding" evidence="1">
    <location>
        <begin position="7"/>
        <end position="133"/>
    </location>
</feature>